<protein>
    <submittedName>
        <fullName evidence="2">Uncharacterized protein</fullName>
    </submittedName>
</protein>
<proteinExistence type="predicted"/>
<feature type="transmembrane region" description="Helical" evidence="1">
    <location>
        <begin position="20"/>
        <end position="41"/>
    </location>
</feature>
<dbReference type="AlphaFoldDB" id="A0A0A8XWU6"/>
<keyword evidence="1" id="KW-1133">Transmembrane helix</keyword>
<keyword evidence="1" id="KW-0812">Transmembrane</keyword>
<reference evidence="2" key="1">
    <citation type="submission" date="2014-09" db="EMBL/GenBank/DDBJ databases">
        <authorList>
            <person name="Magalhaes I.L.F."/>
            <person name="Oliveira U."/>
            <person name="Santos F.R."/>
            <person name="Vidigal T.H.D.A."/>
            <person name="Brescovit A.D."/>
            <person name="Santos A.J."/>
        </authorList>
    </citation>
    <scope>NUCLEOTIDE SEQUENCE</scope>
    <source>
        <tissue evidence="2">Shoot tissue taken approximately 20 cm above the soil surface</tissue>
    </source>
</reference>
<keyword evidence="1" id="KW-0472">Membrane</keyword>
<accession>A0A0A8XWU6</accession>
<sequence>MWINAEDYCTNSNLSLLLQYYVLINYGLLLLQYSQVLFICASR</sequence>
<dbReference type="EMBL" id="GBRH01280795">
    <property type="protein sequence ID" value="JAD17100.1"/>
    <property type="molecule type" value="Transcribed_RNA"/>
</dbReference>
<reference evidence="2" key="2">
    <citation type="journal article" date="2015" name="Data Brief">
        <title>Shoot transcriptome of the giant reed, Arundo donax.</title>
        <authorList>
            <person name="Barrero R.A."/>
            <person name="Guerrero F.D."/>
            <person name="Moolhuijzen P."/>
            <person name="Goolsby J.A."/>
            <person name="Tidwell J."/>
            <person name="Bellgard S.E."/>
            <person name="Bellgard M.I."/>
        </authorList>
    </citation>
    <scope>NUCLEOTIDE SEQUENCE</scope>
    <source>
        <tissue evidence="2">Shoot tissue taken approximately 20 cm above the soil surface</tissue>
    </source>
</reference>
<evidence type="ECO:0000313" key="2">
    <source>
        <dbReference type="EMBL" id="JAD17100.1"/>
    </source>
</evidence>
<name>A0A0A8XWU6_ARUDO</name>
<evidence type="ECO:0000256" key="1">
    <source>
        <dbReference type="SAM" id="Phobius"/>
    </source>
</evidence>
<organism evidence="2">
    <name type="scientific">Arundo donax</name>
    <name type="common">Giant reed</name>
    <name type="synonym">Donax arundinaceus</name>
    <dbReference type="NCBI Taxonomy" id="35708"/>
    <lineage>
        <taxon>Eukaryota</taxon>
        <taxon>Viridiplantae</taxon>
        <taxon>Streptophyta</taxon>
        <taxon>Embryophyta</taxon>
        <taxon>Tracheophyta</taxon>
        <taxon>Spermatophyta</taxon>
        <taxon>Magnoliopsida</taxon>
        <taxon>Liliopsida</taxon>
        <taxon>Poales</taxon>
        <taxon>Poaceae</taxon>
        <taxon>PACMAD clade</taxon>
        <taxon>Arundinoideae</taxon>
        <taxon>Arundineae</taxon>
        <taxon>Arundo</taxon>
    </lineage>
</organism>